<dbReference type="AlphaFoldDB" id="A0A1W2GZA8"/>
<dbReference type="InterPro" id="IPR006533">
    <property type="entry name" value="T6SS_Vgr_RhsGE"/>
</dbReference>
<dbReference type="SUPFAM" id="SSF69279">
    <property type="entry name" value="Phage tail proteins"/>
    <property type="match status" value="1"/>
</dbReference>
<dbReference type="Pfam" id="PF04717">
    <property type="entry name" value="Phage_base_V"/>
    <property type="match status" value="1"/>
</dbReference>
<organism evidence="2 3">
    <name type="scientific">Aquiflexum balticum DSM 16537</name>
    <dbReference type="NCBI Taxonomy" id="758820"/>
    <lineage>
        <taxon>Bacteria</taxon>
        <taxon>Pseudomonadati</taxon>
        <taxon>Bacteroidota</taxon>
        <taxon>Cytophagia</taxon>
        <taxon>Cytophagales</taxon>
        <taxon>Cyclobacteriaceae</taxon>
        <taxon>Aquiflexum</taxon>
    </lineage>
</organism>
<gene>
    <name evidence="2" type="ORF">SAMN00777080_0509</name>
</gene>
<proteinExistence type="predicted"/>
<sequence>MPVMLNRELVTFKILLGSSGDSPATEEIPGNVQVLDISIYRELNKIPYATIRIVDGSAADSDFELSNSGLFNPGKSIDLKLGYNGIEQSAFNGLIINNSHVINGRQSMLNLICKHKAVNMTVSKNSRHFNDLGDSDIVETLFQEYGISDLEMEPFGNTHEQLLQANVSDWDYALSRMDTNGMACNINGSVSVFKPDSSQESKMTLVYGNNIIGFRTESDIRSQTTAVIASSWDYANQTVLEAEGNPLSNASPGNISESFLADAHSQDFKIKTPAMFDNQALQAIADAKKQKQSLSKIQGKVKFQGTSDINPGDWVSLEGVGEQFSGKAFVSAVKHDIKNGNWTTEASLGWEGDFYTEKFNPFSNSAESGQFSKMQGLHIGIVTDIMDPKGEGRVRIKLPMVNPNDAGIWARVATLDAGNNRGTFFRPEIEDEVIVGFMNGDSSHPIILGMLHSSAKPTPFDPEDSNDKKGYVSRSEIKITIHDSDKSITIETPGGREIKMDDTAEEIEIKDGNGNSIKMNSDGIKIDSPMEISITAGSTLNLAAPQIGIKADSSASFEASGSMSVKSDGTAEIKGSMVDIQGSLVKIN</sequence>
<accession>A0A1W2GZA8</accession>
<protein>
    <submittedName>
        <fullName evidence="2">Rhs element Vgr protein</fullName>
    </submittedName>
</protein>
<evidence type="ECO:0000259" key="1">
    <source>
        <dbReference type="Pfam" id="PF04717"/>
    </source>
</evidence>
<dbReference type="STRING" id="758820.SAMN00777080_0509"/>
<dbReference type="InterPro" id="IPR006531">
    <property type="entry name" value="Gp5/Vgr_OB"/>
</dbReference>
<dbReference type="RefSeq" id="WP_084118825.1">
    <property type="nucleotide sequence ID" value="NZ_LT838813.1"/>
</dbReference>
<evidence type="ECO:0000313" key="2">
    <source>
        <dbReference type="EMBL" id="SMD41973.1"/>
    </source>
</evidence>
<dbReference type="Proteomes" id="UP000192333">
    <property type="component" value="Chromosome I"/>
</dbReference>
<dbReference type="Gene3D" id="2.40.50.230">
    <property type="entry name" value="Gp5 N-terminal domain"/>
    <property type="match status" value="1"/>
</dbReference>
<dbReference type="InterPro" id="IPR037026">
    <property type="entry name" value="Vgr_OB-fold_dom_sf"/>
</dbReference>
<dbReference type="EMBL" id="LT838813">
    <property type="protein sequence ID" value="SMD41973.1"/>
    <property type="molecule type" value="Genomic_DNA"/>
</dbReference>
<dbReference type="OrthoDB" id="1907165at2"/>
<evidence type="ECO:0000313" key="3">
    <source>
        <dbReference type="Proteomes" id="UP000192333"/>
    </source>
</evidence>
<dbReference type="NCBIfam" id="TIGR01646">
    <property type="entry name" value="vgr_GE"/>
    <property type="match status" value="1"/>
</dbReference>
<name>A0A1W2GZA8_9BACT</name>
<keyword evidence="3" id="KW-1185">Reference proteome</keyword>
<feature type="domain" description="Gp5/Type VI secretion system Vgr protein OB-fold" evidence="1">
    <location>
        <begin position="379"/>
        <end position="452"/>
    </location>
</feature>
<reference evidence="3" key="1">
    <citation type="submission" date="2017-04" db="EMBL/GenBank/DDBJ databases">
        <authorList>
            <person name="Varghese N."/>
            <person name="Submissions S."/>
        </authorList>
    </citation>
    <scope>NUCLEOTIDE SEQUENCE [LARGE SCALE GENOMIC DNA]</scope>
    <source>
        <strain evidence="3">DSM 16537</strain>
    </source>
</reference>
<dbReference type="SUPFAM" id="SSF69255">
    <property type="entry name" value="gp5 N-terminal domain-like"/>
    <property type="match status" value="1"/>
</dbReference>